<evidence type="ECO:0000313" key="1">
    <source>
        <dbReference type="EMBL" id="CAG7823983.1"/>
    </source>
</evidence>
<dbReference type="AlphaFoldDB" id="A0A8J2L1Y7"/>
<dbReference type="EMBL" id="CAJVCH010531282">
    <property type="protein sequence ID" value="CAG7823983.1"/>
    <property type="molecule type" value="Genomic_DNA"/>
</dbReference>
<feature type="non-terminal residue" evidence="1">
    <location>
        <position position="1"/>
    </location>
</feature>
<gene>
    <name evidence="1" type="ORF">AFUS01_LOCUS34168</name>
</gene>
<organism evidence="1 2">
    <name type="scientific">Allacma fusca</name>
    <dbReference type="NCBI Taxonomy" id="39272"/>
    <lineage>
        <taxon>Eukaryota</taxon>
        <taxon>Metazoa</taxon>
        <taxon>Ecdysozoa</taxon>
        <taxon>Arthropoda</taxon>
        <taxon>Hexapoda</taxon>
        <taxon>Collembola</taxon>
        <taxon>Symphypleona</taxon>
        <taxon>Sminthuridae</taxon>
        <taxon>Allacma</taxon>
    </lineage>
</organism>
<dbReference type="Proteomes" id="UP000708208">
    <property type="component" value="Unassembled WGS sequence"/>
</dbReference>
<keyword evidence="2" id="KW-1185">Reference proteome</keyword>
<accession>A0A8J2L1Y7</accession>
<comment type="caution">
    <text evidence="1">The sequence shown here is derived from an EMBL/GenBank/DDBJ whole genome shotgun (WGS) entry which is preliminary data.</text>
</comment>
<evidence type="ECO:0000313" key="2">
    <source>
        <dbReference type="Proteomes" id="UP000708208"/>
    </source>
</evidence>
<sequence length="32" mass="3291">SASPCSWSLVSCKVVDSAKSGSGVGYFHLFLA</sequence>
<protein>
    <submittedName>
        <fullName evidence="1">Uncharacterized protein</fullName>
    </submittedName>
</protein>
<reference evidence="1" key="1">
    <citation type="submission" date="2021-06" db="EMBL/GenBank/DDBJ databases">
        <authorList>
            <person name="Hodson N. C."/>
            <person name="Mongue J. A."/>
            <person name="Jaron S. K."/>
        </authorList>
    </citation>
    <scope>NUCLEOTIDE SEQUENCE</scope>
</reference>
<proteinExistence type="predicted"/>
<name>A0A8J2L1Y7_9HEXA</name>